<evidence type="ECO:0000259" key="6">
    <source>
        <dbReference type="Pfam" id="PF00724"/>
    </source>
</evidence>
<dbReference type="PANTHER" id="PTHR43303:SF4">
    <property type="entry name" value="NADPH DEHYDROGENASE C23G7.10C-RELATED"/>
    <property type="match status" value="1"/>
</dbReference>
<dbReference type="CDD" id="cd02932">
    <property type="entry name" value="OYE_YqiM_FMN"/>
    <property type="match status" value="1"/>
</dbReference>
<evidence type="ECO:0000259" key="7">
    <source>
        <dbReference type="Pfam" id="PF01370"/>
    </source>
</evidence>
<keyword evidence="2" id="KW-0285">Flavoprotein</keyword>
<dbReference type="InterPro" id="IPR044152">
    <property type="entry name" value="YqjM-like"/>
</dbReference>
<evidence type="ECO:0000313" key="9">
    <source>
        <dbReference type="Proteomes" id="UP000308199"/>
    </source>
</evidence>
<dbReference type="OrthoDB" id="72788at2759"/>
<dbReference type="InterPro" id="IPR001155">
    <property type="entry name" value="OxRdtase_FMN_N"/>
</dbReference>
<keyword evidence="4" id="KW-0521">NADP</keyword>
<dbReference type="GO" id="GO:0003959">
    <property type="term" value="F:NADPH dehydrogenase activity"/>
    <property type="evidence" value="ECO:0007669"/>
    <property type="project" value="InterPro"/>
</dbReference>
<dbReference type="InterPro" id="IPR036291">
    <property type="entry name" value="NAD(P)-bd_dom_sf"/>
</dbReference>
<keyword evidence="3" id="KW-0288">FMN</keyword>
<keyword evidence="5" id="KW-0560">Oxidoreductase</keyword>
<evidence type="ECO:0000256" key="5">
    <source>
        <dbReference type="ARBA" id="ARBA00023002"/>
    </source>
</evidence>
<accession>A0A4V6S177</accession>
<evidence type="ECO:0000256" key="1">
    <source>
        <dbReference type="ARBA" id="ARBA00001917"/>
    </source>
</evidence>
<dbReference type="Gene3D" id="3.40.50.720">
    <property type="entry name" value="NAD(P)-binding Rossmann-like Domain"/>
    <property type="match status" value="1"/>
</dbReference>
<dbReference type="Gene3D" id="3.20.20.70">
    <property type="entry name" value="Aldolase class I"/>
    <property type="match status" value="1"/>
</dbReference>
<dbReference type="SUPFAM" id="SSF51735">
    <property type="entry name" value="NAD(P)-binding Rossmann-fold domains"/>
    <property type="match status" value="1"/>
</dbReference>
<evidence type="ECO:0000256" key="3">
    <source>
        <dbReference type="ARBA" id="ARBA00022643"/>
    </source>
</evidence>
<dbReference type="Pfam" id="PF00724">
    <property type="entry name" value="Oxidored_FMN"/>
    <property type="match status" value="1"/>
</dbReference>
<comment type="cofactor">
    <cofactor evidence="1">
        <name>FMN</name>
        <dbReference type="ChEBI" id="CHEBI:58210"/>
    </cofactor>
</comment>
<feature type="domain" description="NADH:flavin oxidoreductase/NADH oxidase N-terminal" evidence="6">
    <location>
        <begin position="41"/>
        <end position="399"/>
    </location>
</feature>
<evidence type="ECO:0000256" key="4">
    <source>
        <dbReference type="ARBA" id="ARBA00022857"/>
    </source>
</evidence>
<feature type="domain" description="NAD-dependent epimerase/dehydratase" evidence="7">
    <location>
        <begin position="453"/>
        <end position="651"/>
    </location>
</feature>
<comment type="caution">
    <text evidence="8">The sequence shown here is derived from an EMBL/GenBank/DDBJ whole genome shotgun (WGS) entry which is preliminary data.</text>
</comment>
<dbReference type="PANTHER" id="PTHR43303">
    <property type="entry name" value="NADPH DEHYDROGENASE C23G7.10C-RELATED"/>
    <property type="match status" value="1"/>
</dbReference>
<dbReference type="EMBL" id="SGPK01000147">
    <property type="protein sequence ID" value="THH07353.1"/>
    <property type="molecule type" value="Genomic_DNA"/>
</dbReference>
<protein>
    <recommendedName>
        <fullName evidence="10">NADH:flavin oxidoreductase/NADH oxidase N-terminal domain-containing protein</fullName>
    </recommendedName>
</protein>
<dbReference type="SUPFAM" id="SSF51395">
    <property type="entry name" value="FMN-linked oxidoreductases"/>
    <property type="match status" value="1"/>
</dbReference>
<dbReference type="GO" id="GO:0050661">
    <property type="term" value="F:NADP binding"/>
    <property type="evidence" value="ECO:0007669"/>
    <property type="project" value="InterPro"/>
</dbReference>
<evidence type="ECO:0008006" key="10">
    <source>
        <dbReference type="Google" id="ProtNLM"/>
    </source>
</evidence>
<name>A0A4V6S177_9AGAM</name>
<organism evidence="8 9">
    <name type="scientific">Phellinidium pouzarii</name>
    <dbReference type="NCBI Taxonomy" id="167371"/>
    <lineage>
        <taxon>Eukaryota</taxon>
        <taxon>Fungi</taxon>
        <taxon>Dikarya</taxon>
        <taxon>Basidiomycota</taxon>
        <taxon>Agaricomycotina</taxon>
        <taxon>Agaricomycetes</taxon>
        <taxon>Hymenochaetales</taxon>
        <taxon>Hymenochaetaceae</taxon>
        <taxon>Phellinidium</taxon>
    </lineage>
</organism>
<dbReference type="Proteomes" id="UP000308199">
    <property type="component" value="Unassembled WGS sequence"/>
</dbReference>
<keyword evidence="9" id="KW-1185">Reference proteome</keyword>
<dbReference type="Pfam" id="PF01370">
    <property type="entry name" value="Epimerase"/>
    <property type="match status" value="1"/>
</dbReference>
<gene>
    <name evidence="8" type="ORF">EW145_g3437</name>
</gene>
<dbReference type="CDD" id="cd05271">
    <property type="entry name" value="NDUFA9_like_SDR_a"/>
    <property type="match status" value="1"/>
</dbReference>
<proteinExistence type="predicted"/>
<evidence type="ECO:0000313" key="8">
    <source>
        <dbReference type="EMBL" id="THH07353.1"/>
    </source>
</evidence>
<reference evidence="8 9" key="1">
    <citation type="submission" date="2019-02" db="EMBL/GenBank/DDBJ databases">
        <title>Genome sequencing of the rare red list fungi Phellinidium pouzarii.</title>
        <authorList>
            <person name="Buettner E."/>
            <person name="Kellner H."/>
        </authorList>
    </citation>
    <scope>NUCLEOTIDE SEQUENCE [LARGE SCALE GENOMIC DNA]</scope>
    <source>
        <strain evidence="8 9">DSM 108285</strain>
    </source>
</reference>
<sequence>MPFINKPVPGADQYYPLNEPVAIGSAFTDVNVYPQNKNIPKLFEPLTIKGVMFKNRIFVAPMCQYSSDNGHATDWHLVHLGSYATRGAGAICIEATAVVPEGRISPEDAGLWTDSQIAPLKRIVKFAHAHATPIGIQLAHAGRKASTYAPWVHSDVAHSWHAPSYTAQKNEGGWEVDGPSDIPFSDLYPIPKPLTEEGLKTIEDGFVAAIKRCKIIGFDFIELHFAHGYLAHSFLSPLSNDRADHYGGEPLENRMRWPLKVASICRKEWADKPLFVRISASDWAEDHGPEKGEDGKWKWWGIEQSKVFVSEMEKIGVDLVDASSGGLYVKQNIPLKQGYQVHFSEAIKKAVPNMQMGTVGLITSPTHAESIIREGKADVVFLARELIRTPHWPLYAAEELGVAVKAANQYERGWMKMLTPAKDKIEEVGQGKQKFSAYLVAHLIEMSQKVVLCGAGFLGSYIARALAANTSYALPRHIQLISQNPIKLHAELKKEMSEKSLLPPVKADIRKPDSLDHAFEGADVVVSLVGIMHGSPKMFEDIQWRGAQNVAVAAKKQGAKVVHISAIGADAESCVPYARTKALGEQAVRQTCPDATVIRPSLLFGPGDGFFARFATLSKYLPFLPVFGGGTTRFQPVYVRDVARAVEIASRIADQEAMKATNGKIFEAGGPDVFTYREIMQAVSKYTGRSRPILSLPYSIGKLQGLMLEQLPPNIFTLTRAQVEQLKVDNIVNPSALPGYASFPDLLRRFGGEPLRSIDEILPKYL</sequence>
<dbReference type="GO" id="GO:0010181">
    <property type="term" value="F:FMN binding"/>
    <property type="evidence" value="ECO:0007669"/>
    <property type="project" value="InterPro"/>
</dbReference>
<evidence type="ECO:0000256" key="2">
    <source>
        <dbReference type="ARBA" id="ARBA00022630"/>
    </source>
</evidence>
<dbReference type="InterPro" id="IPR013785">
    <property type="entry name" value="Aldolase_TIM"/>
</dbReference>
<dbReference type="InterPro" id="IPR001509">
    <property type="entry name" value="Epimerase_deHydtase"/>
</dbReference>
<dbReference type="AlphaFoldDB" id="A0A4V6S177"/>